<protein>
    <submittedName>
        <fullName evidence="1">Uncharacterized protein</fullName>
    </submittedName>
</protein>
<name>A0A6H5G408_9HEMI</name>
<evidence type="ECO:0000313" key="2">
    <source>
        <dbReference type="Proteomes" id="UP000479000"/>
    </source>
</evidence>
<evidence type="ECO:0000313" key="1">
    <source>
        <dbReference type="EMBL" id="CAA9997245.1"/>
    </source>
</evidence>
<sequence length="73" mass="8176">MSVIVNWSLPTLFIQIPIKQGVRPGRDNHFSSRNLKKVAKTPQGLVYRSRCIIPLCVSAQVGGGQSTRAKQWR</sequence>
<dbReference type="Proteomes" id="UP000479000">
    <property type="component" value="Unassembled WGS sequence"/>
</dbReference>
<organism evidence="1 2">
    <name type="scientific">Nesidiocoris tenuis</name>
    <dbReference type="NCBI Taxonomy" id="355587"/>
    <lineage>
        <taxon>Eukaryota</taxon>
        <taxon>Metazoa</taxon>
        <taxon>Ecdysozoa</taxon>
        <taxon>Arthropoda</taxon>
        <taxon>Hexapoda</taxon>
        <taxon>Insecta</taxon>
        <taxon>Pterygota</taxon>
        <taxon>Neoptera</taxon>
        <taxon>Paraneoptera</taxon>
        <taxon>Hemiptera</taxon>
        <taxon>Heteroptera</taxon>
        <taxon>Panheteroptera</taxon>
        <taxon>Cimicomorpha</taxon>
        <taxon>Miridae</taxon>
        <taxon>Dicyphina</taxon>
        <taxon>Nesidiocoris</taxon>
    </lineage>
</organism>
<gene>
    <name evidence="1" type="ORF">NTEN_LOCUS3565</name>
</gene>
<reference evidence="1 2" key="1">
    <citation type="submission" date="2020-02" db="EMBL/GenBank/DDBJ databases">
        <authorList>
            <person name="Ferguson B K."/>
        </authorList>
    </citation>
    <scope>NUCLEOTIDE SEQUENCE [LARGE SCALE GENOMIC DNA]</scope>
</reference>
<accession>A0A6H5G408</accession>
<proteinExistence type="predicted"/>
<dbReference type="AlphaFoldDB" id="A0A6H5G408"/>
<keyword evidence="2" id="KW-1185">Reference proteome</keyword>
<feature type="non-terminal residue" evidence="1">
    <location>
        <position position="73"/>
    </location>
</feature>
<dbReference type="EMBL" id="CADCXU010005613">
    <property type="protein sequence ID" value="CAA9997245.1"/>
    <property type="molecule type" value="Genomic_DNA"/>
</dbReference>